<dbReference type="Gene3D" id="3.90.1150.10">
    <property type="entry name" value="Aspartate Aminotransferase, domain 1"/>
    <property type="match status" value="1"/>
</dbReference>
<dbReference type="SUPFAM" id="SSF53383">
    <property type="entry name" value="PLP-dependent transferases"/>
    <property type="match status" value="1"/>
</dbReference>
<evidence type="ECO:0000256" key="4">
    <source>
        <dbReference type="ARBA" id="ARBA00022898"/>
    </source>
</evidence>
<dbReference type="AlphaFoldDB" id="A0A9W5YCW4"/>
<gene>
    <name evidence="9" type="primary">iscS1</name>
    <name evidence="9" type="ORF">SH1V18_36320</name>
</gene>
<keyword evidence="4" id="KW-0663">Pyridoxal phosphate</keyword>
<dbReference type="InterPro" id="IPR015422">
    <property type="entry name" value="PyrdxlP-dep_Trfase_small"/>
</dbReference>
<evidence type="ECO:0000313" key="9">
    <source>
        <dbReference type="EMBL" id="GKX31152.1"/>
    </source>
</evidence>
<name>A0A9W5YCW4_9FIRM</name>
<keyword evidence="5" id="KW-0408">Iron</keyword>
<dbReference type="EMBL" id="BRLB01000014">
    <property type="protein sequence ID" value="GKX31152.1"/>
    <property type="molecule type" value="Genomic_DNA"/>
</dbReference>
<comment type="cofactor">
    <cofactor evidence="1 7">
        <name>pyridoxal 5'-phosphate</name>
        <dbReference type="ChEBI" id="CHEBI:597326"/>
    </cofactor>
</comment>
<accession>A0A9W5YCW4</accession>
<reference evidence="9" key="1">
    <citation type="submission" date="2022-06" db="EMBL/GenBank/DDBJ databases">
        <title>Vallitalea longa sp. nov., an anaerobic bacterium isolated from marine sediment.</title>
        <authorList>
            <person name="Hirano S."/>
            <person name="Terahara T."/>
            <person name="Mori K."/>
            <person name="Hamada M."/>
            <person name="Matsumoto R."/>
            <person name="Kobayashi T."/>
        </authorList>
    </citation>
    <scope>NUCLEOTIDE SEQUENCE</scope>
    <source>
        <strain evidence="9">SH18-1</strain>
    </source>
</reference>
<dbReference type="Gene3D" id="1.10.260.50">
    <property type="match status" value="1"/>
</dbReference>
<dbReference type="InterPro" id="IPR000192">
    <property type="entry name" value="Aminotrans_V_dom"/>
</dbReference>
<evidence type="ECO:0000313" key="10">
    <source>
        <dbReference type="Proteomes" id="UP001144256"/>
    </source>
</evidence>
<dbReference type="PROSITE" id="PS00595">
    <property type="entry name" value="AA_TRANSFER_CLASS_5"/>
    <property type="match status" value="1"/>
</dbReference>
<organism evidence="9 10">
    <name type="scientific">Vallitalea longa</name>
    <dbReference type="NCBI Taxonomy" id="2936439"/>
    <lineage>
        <taxon>Bacteria</taxon>
        <taxon>Bacillati</taxon>
        <taxon>Bacillota</taxon>
        <taxon>Clostridia</taxon>
        <taxon>Lachnospirales</taxon>
        <taxon>Vallitaleaceae</taxon>
        <taxon>Vallitalea</taxon>
    </lineage>
</organism>
<dbReference type="PANTHER" id="PTHR11601:SF50">
    <property type="entry name" value="CYSTEINE DESULFURASE ISCS 2-RELATED"/>
    <property type="match status" value="1"/>
</dbReference>
<dbReference type="InterPro" id="IPR016454">
    <property type="entry name" value="Cysteine_dSase"/>
</dbReference>
<dbReference type="InterPro" id="IPR015424">
    <property type="entry name" value="PyrdxlP-dep_Trfase"/>
</dbReference>
<dbReference type="InterPro" id="IPR015421">
    <property type="entry name" value="PyrdxlP-dep_Trfase_major"/>
</dbReference>
<dbReference type="GO" id="GO:0031071">
    <property type="term" value="F:cysteine desulfurase activity"/>
    <property type="evidence" value="ECO:0007669"/>
    <property type="project" value="UniProtKB-ARBA"/>
</dbReference>
<dbReference type="NCBIfam" id="NF002806">
    <property type="entry name" value="PRK02948.1"/>
    <property type="match status" value="1"/>
</dbReference>
<evidence type="ECO:0000256" key="3">
    <source>
        <dbReference type="ARBA" id="ARBA00022723"/>
    </source>
</evidence>
<dbReference type="GO" id="GO:0051536">
    <property type="term" value="F:iron-sulfur cluster binding"/>
    <property type="evidence" value="ECO:0007669"/>
    <property type="project" value="UniProtKB-KW"/>
</dbReference>
<sequence length="392" mass="43953">MTERMSKMEIYLDNGATTRPFEEAINLMCKVFGQDYGNPSSLHKKGFQAEKYILKSKDIFSKILKVNKKEIYFTSGGTESNNLAILGIANAYKRTGKHIITTAIEHSSVKNTINYLGDNDYEITVLPVDSDGLIDLEQLRRNIRKDTILVSIMHVNNEIGTIMPIEEIGKIIKEKNSETVFHVDAIQSFGKLKIYPKKYNIDILSISGHKFHAPKGIGVIYINDNIKINPIIYGGFQQNGIRSGTENVPGIAAVGYAAERMYDNIDCNVKNLYKLKEHLANRIINEIPDTYVNGIQVDKGAPHILSIRFDKLRGEVLLHSLEEKDIFVSTGSACSSNKPSKTGPLQGIGLSNEEALSTIRFSFCINNTIEELDTCVEELKKIVPVLRKFVRH</sequence>
<proteinExistence type="inferred from homology"/>
<dbReference type="PANTHER" id="PTHR11601">
    <property type="entry name" value="CYSTEINE DESULFURYLASE FAMILY MEMBER"/>
    <property type="match status" value="1"/>
</dbReference>
<comment type="caution">
    <text evidence="9">The sequence shown here is derived from an EMBL/GenBank/DDBJ whole genome shotgun (WGS) entry which is preliminary data.</text>
</comment>
<evidence type="ECO:0000256" key="5">
    <source>
        <dbReference type="ARBA" id="ARBA00023004"/>
    </source>
</evidence>
<comment type="similarity">
    <text evidence="2">Belongs to the class-V pyridoxal-phosphate-dependent aminotransferase family. NifS/IscS subfamily.</text>
</comment>
<dbReference type="PIRSF" id="PIRSF005572">
    <property type="entry name" value="NifS"/>
    <property type="match status" value="1"/>
</dbReference>
<keyword evidence="10" id="KW-1185">Reference proteome</keyword>
<dbReference type="Gene3D" id="3.40.640.10">
    <property type="entry name" value="Type I PLP-dependent aspartate aminotransferase-like (Major domain)"/>
    <property type="match status" value="1"/>
</dbReference>
<feature type="domain" description="Aminotransferase class V" evidence="8">
    <location>
        <begin position="10"/>
        <end position="373"/>
    </location>
</feature>
<evidence type="ECO:0000256" key="6">
    <source>
        <dbReference type="ARBA" id="ARBA00023014"/>
    </source>
</evidence>
<evidence type="ECO:0000259" key="8">
    <source>
        <dbReference type="Pfam" id="PF00266"/>
    </source>
</evidence>
<evidence type="ECO:0000256" key="7">
    <source>
        <dbReference type="RuleBase" id="RU004504"/>
    </source>
</evidence>
<evidence type="ECO:0000256" key="1">
    <source>
        <dbReference type="ARBA" id="ARBA00001933"/>
    </source>
</evidence>
<protein>
    <submittedName>
        <fullName evidence="9">Cysteine desulfurase</fullName>
    </submittedName>
</protein>
<dbReference type="GO" id="GO:0046872">
    <property type="term" value="F:metal ion binding"/>
    <property type="evidence" value="ECO:0007669"/>
    <property type="project" value="UniProtKB-KW"/>
</dbReference>
<dbReference type="Proteomes" id="UP001144256">
    <property type="component" value="Unassembled WGS sequence"/>
</dbReference>
<dbReference type="InterPro" id="IPR020578">
    <property type="entry name" value="Aminotrans_V_PyrdxlP_BS"/>
</dbReference>
<keyword evidence="6" id="KW-0411">Iron-sulfur</keyword>
<evidence type="ECO:0000256" key="2">
    <source>
        <dbReference type="ARBA" id="ARBA00006490"/>
    </source>
</evidence>
<dbReference type="FunFam" id="3.40.640.10:FF:000084">
    <property type="entry name" value="IscS-like cysteine desulfurase"/>
    <property type="match status" value="1"/>
</dbReference>
<dbReference type="Pfam" id="PF00266">
    <property type="entry name" value="Aminotran_5"/>
    <property type="match status" value="1"/>
</dbReference>
<keyword evidence="3" id="KW-0479">Metal-binding</keyword>